<keyword evidence="2" id="KW-0808">Transferase</keyword>
<comment type="caution">
    <text evidence="4">The sequence shown here is derived from an EMBL/GenBank/DDBJ whole genome shotgun (WGS) entry which is preliminary data.</text>
</comment>
<evidence type="ECO:0000313" key="4">
    <source>
        <dbReference type="EMBL" id="PAV06305.1"/>
    </source>
</evidence>
<evidence type="ECO:0000313" key="5">
    <source>
        <dbReference type="Proteomes" id="UP000217784"/>
    </source>
</evidence>
<reference evidence="4 5" key="1">
    <citation type="journal article" date="2017" name="BMC Genomics">
        <title>Genomic analysis of methanogenic archaea reveals a shift towards energy conservation.</title>
        <authorList>
            <person name="Gilmore S.P."/>
            <person name="Henske J.K."/>
            <person name="Sexton J.A."/>
            <person name="Solomon K.V."/>
            <person name="Seppala S."/>
            <person name="Yoo J.I."/>
            <person name="Huyett L.M."/>
            <person name="Pressman A."/>
            <person name="Cogan J.Z."/>
            <person name="Kivenson V."/>
            <person name="Peng X."/>
            <person name="Tan Y."/>
            <person name="Valentine D.L."/>
            <person name="O'Malley M.A."/>
        </authorList>
    </citation>
    <scope>NUCLEOTIDE SEQUENCE [LARGE SCALE GENOMIC DNA]</scope>
    <source>
        <strain evidence="4 5">M.o.H.</strain>
    </source>
</reference>
<accession>A0A2A2HAD2</accession>
<dbReference type="OrthoDB" id="132546at2157"/>
<dbReference type="EMBL" id="LMVM01000001">
    <property type="protein sequence ID" value="PAV06305.1"/>
    <property type="molecule type" value="Genomic_DNA"/>
</dbReference>
<sequence length="498" mass="57998">MKTIIIPINTLAEKRGGLVKAAVQKANLLSQEKDYKIVILVLSYQKHLLEVVMDMKNDGKLAEAVDVINVIEFLNPNPSNRVKNLKIDEKKLTKIRDGKNYRFYDNGIYVMFKNVNKVNGRIEFIDHFKMGRVRFLREEFDFRGNLTRYVEYGNKNTATMHRYVDKNKKCFLSIWIDEETHEWKRAIDFNTGKEYKGMGAFYIDIINKIVQNFENPVIFSLFSEKLKNIPEDGKNLDYIISKLDSNVKKISSLHNTHLLDPYNNKNEVQPIFRDLFENTNFDRIVVLTEAQKKDIESVFNRDIEVIPNSCDFPIREYNVGKDINRIIMISRIDAKKRVDLAIEIMKIISNKDPKLYLDFYGFGYKDELEEEIYSKVKDYSLKNFNFKGFTSNINEELQKSGMSILTSDTEAFPLTIIESIANNVPCISFDIKYGPKDMIKSGKNGYLIEQNNIEGFADKIIECKERLKRGEFKNISSTVLNISSDKVKKQWIDLIESL</sequence>
<dbReference type="Proteomes" id="UP000217784">
    <property type="component" value="Unassembled WGS sequence"/>
</dbReference>
<dbReference type="RefSeq" id="WP_095651948.1">
    <property type="nucleotide sequence ID" value="NZ_LMVM01000001.1"/>
</dbReference>
<protein>
    <recommendedName>
        <fullName evidence="3">Glycosyl transferase family 1 domain-containing protein</fullName>
    </recommendedName>
</protein>
<dbReference type="InterPro" id="IPR001296">
    <property type="entry name" value="Glyco_trans_1"/>
</dbReference>
<name>A0A2A2HAD2_METBR</name>
<dbReference type="Pfam" id="PF00534">
    <property type="entry name" value="Glycos_transf_1"/>
    <property type="match status" value="1"/>
</dbReference>
<evidence type="ECO:0000256" key="2">
    <source>
        <dbReference type="ARBA" id="ARBA00022679"/>
    </source>
</evidence>
<gene>
    <name evidence="4" type="ORF">ASJ80_15890</name>
</gene>
<dbReference type="SUPFAM" id="SSF53756">
    <property type="entry name" value="UDP-Glycosyltransferase/glycogen phosphorylase"/>
    <property type="match status" value="1"/>
</dbReference>
<feature type="domain" description="Glycosyl transferase family 1" evidence="3">
    <location>
        <begin position="318"/>
        <end position="463"/>
    </location>
</feature>
<keyword evidence="1" id="KW-0328">Glycosyltransferase</keyword>
<organism evidence="4 5">
    <name type="scientific">Methanobacterium bryantii</name>
    <dbReference type="NCBI Taxonomy" id="2161"/>
    <lineage>
        <taxon>Archaea</taxon>
        <taxon>Methanobacteriati</taxon>
        <taxon>Methanobacteriota</taxon>
        <taxon>Methanomada group</taxon>
        <taxon>Methanobacteria</taxon>
        <taxon>Methanobacteriales</taxon>
        <taxon>Methanobacteriaceae</taxon>
        <taxon>Methanobacterium</taxon>
    </lineage>
</organism>
<evidence type="ECO:0000256" key="1">
    <source>
        <dbReference type="ARBA" id="ARBA00022676"/>
    </source>
</evidence>
<keyword evidence="5" id="KW-1185">Reference proteome</keyword>
<evidence type="ECO:0000259" key="3">
    <source>
        <dbReference type="Pfam" id="PF00534"/>
    </source>
</evidence>
<dbReference type="GO" id="GO:0016757">
    <property type="term" value="F:glycosyltransferase activity"/>
    <property type="evidence" value="ECO:0007669"/>
    <property type="project" value="UniProtKB-KW"/>
</dbReference>
<dbReference type="AlphaFoldDB" id="A0A2A2HAD2"/>
<proteinExistence type="predicted"/>
<dbReference type="PANTHER" id="PTHR12526:SF629">
    <property type="entry name" value="TEICHURONIC ACID BIOSYNTHESIS GLYCOSYLTRANSFERASE TUAH-RELATED"/>
    <property type="match status" value="1"/>
</dbReference>
<dbReference type="PANTHER" id="PTHR12526">
    <property type="entry name" value="GLYCOSYLTRANSFERASE"/>
    <property type="match status" value="1"/>
</dbReference>
<dbReference type="Gene3D" id="3.40.50.2000">
    <property type="entry name" value="Glycogen Phosphorylase B"/>
    <property type="match status" value="3"/>
</dbReference>